<name>A0A6L3V8A5_9BACI</name>
<sequence>MLETDLVNYLKNYQPLKDLVGGRIYPGVIPENGTKPAIAYNEISAPGHHDIDVAFPRFQFSCFSTRYTEAKQVRKEIENALKRFKGKMGNTRVIQGVSAGKYMLYEKDTMLHNAIIDIKIIYWE</sequence>
<gene>
    <name evidence="1" type="ORF">F7731_08660</name>
</gene>
<dbReference type="Proteomes" id="UP000481030">
    <property type="component" value="Unassembled WGS sequence"/>
</dbReference>
<proteinExistence type="predicted"/>
<accession>A0A6L3V8A5</accession>
<dbReference type="EMBL" id="WBOS01000002">
    <property type="protein sequence ID" value="KAB2337654.1"/>
    <property type="molecule type" value="Genomic_DNA"/>
</dbReference>
<dbReference type="RefSeq" id="WP_151534357.1">
    <property type="nucleotide sequence ID" value="NZ_WBOS01000002.1"/>
</dbReference>
<evidence type="ECO:0000313" key="2">
    <source>
        <dbReference type="Proteomes" id="UP000481030"/>
    </source>
</evidence>
<keyword evidence="2" id="KW-1185">Reference proteome</keyword>
<protein>
    <submittedName>
        <fullName evidence="1">DUF3168 domain-containing protein</fullName>
    </submittedName>
</protein>
<dbReference type="Pfam" id="PF11367">
    <property type="entry name" value="Tail_completion_gp17"/>
    <property type="match status" value="1"/>
</dbReference>
<evidence type="ECO:0000313" key="1">
    <source>
        <dbReference type="EMBL" id="KAB2337654.1"/>
    </source>
</evidence>
<dbReference type="OrthoDB" id="2988606at2"/>
<organism evidence="1 2">
    <name type="scientific">Cytobacillus depressus</name>
    <dbReference type="NCBI Taxonomy" id="1602942"/>
    <lineage>
        <taxon>Bacteria</taxon>
        <taxon>Bacillati</taxon>
        <taxon>Bacillota</taxon>
        <taxon>Bacilli</taxon>
        <taxon>Bacillales</taxon>
        <taxon>Bacillaceae</taxon>
        <taxon>Cytobacillus</taxon>
    </lineage>
</organism>
<comment type="caution">
    <text evidence="1">The sequence shown here is derived from an EMBL/GenBank/DDBJ whole genome shotgun (WGS) entry which is preliminary data.</text>
</comment>
<reference evidence="1 2" key="1">
    <citation type="journal article" date="2016" name="Antonie Van Leeuwenhoek">
        <title>Bacillus depressus sp. nov., isolated from soil of a sunflower field.</title>
        <authorList>
            <person name="Wei X."/>
            <person name="Xin D."/>
            <person name="Xin Y."/>
            <person name="Zhang H."/>
            <person name="Wang T."/>
            <person name="Zhang J."/>
        </authorList>
    </citation>
    <scope>NUCLEOTIDE SEQUENCE [LARGE SCALE GENOMIC DNA]</scope>
    <source>
        <strain evidence="1 2">BZ1</strain>
    </source>
</reference>
<dbReference type="AlphaFoldDB" id="A0A6L3V8A5"/>
<dbReference type="InterPro" id="IPR021508">
    <property type="entry name" value="Gp17-like"/>
</dbReference>